<evidence type="ECO:0000313" key="1">
    <source>
        <dbReference type="EMBL" id="MEJ8634082.1"/>
    </source>
</evidence>
<accession>A0ACC6PRT8</accession>
<evidence type="ECO:0000313" key="2">
    <source>
        <dbReference type="Proteomes" id="UP001377168"/>
    </source>
</evidence>
<dbReference type="Proteomes" id="UP001377168">
    <property type="component" value="Unassembled WGS sequence"/>
</dbReference>
<protein>
    <submittedName>
        <fullName evidence="1">YidB family protein</fullName>
    </submittedName>
</protein>
<organism evidence="1 2">
    <name type="scientific">Streptomyces achmelvichensis</name>
    <dbReference type="NCBI Taxonomy" id="3134111"/>
    <lineage>
        <taxon>Bacteria</taxon>
        <taxon>Bacillati</taxon>
        <taxon>Actinomycetota</taxon>
        <taxon>Actinomycetes</taxon>
        <taxon>Kitasatosporales</taxon>
        <taxon>Streptomycetaceae</taxon>
        <taxon>Streptomyces</taxon>
    </lineage>
</organism>
<name>A0ACC6PRT8_9ACTN</name>
<proteinExistence type="predicted"/>
<keyword evidence="2" id="KW-1185">Reference proteome</keyword>
<gene>
    <name evidence="1" type="ORF">WKI67_11855</name>
</gene>
<dbReference type="EMBL" id="JBBKAJ010000022">
    <property type="protein sequence ID" value="MEJ8634082.1"/>
    <property type="molecule type" value="Genomic_DNA"/>
</dbReference>
<reference evidence="1" key="1">
    <citation type="submission" date="2024-03" db="EMBL/GenBank/DDBJ databases">
        <title>Novel Streptomyces species of biotechnological and ecological value are a feature of Machair soil.</title>
        <authorList>
            <person name="Prole J.R."/>
            <person name="Goodfellow M."/>
            <person name="Allenby N."/>
            <person name="Ward A.C."/>
        </authorList>
    </citation>
    <scope>NUCLEOTIDE SEQUENCE</scope>
    <source>
        <strain evidence="1">MS2.AVA.5</strain>
    </source>
</reference>
<comment type="caution">
    <text evidence="1">The sequence shown here is derived from an EMBL/GenBank/DDBJ whole genome shotgun (WGS) entry which is preliminary data.</text>
</comment>
<sequence>MAGNDLGSLLGGLLGGGQQGAGSGGAANILGALISALGNRNGAAGGSPLGGLVDMLTKSGLADHAQSWIGTGANQPVSGVQIAEAVPEATLQKVAQDAGVTPQQAADQIAQVLPQTVDKLTPDGAVPPAGQSIEDLIRQQQL</sequence>